<dbReference type="EMBL" id="GG684423">
    <property type="protein sequence ID" value="EER01144.1"/>
    <property type="molecule type" value="Genomic_DNA"/>
</dbReference>
<dbReference type="AlphaFoldDB" id="C5LQ36"/>
<gene>
    <name evidence="2" type="ORF">Pmar_PMAR009064</name>
</gene>
<sequence>MWLGDEGSDDDGSEDMTGWEPRPKLFIKLKEPRLASIPRIGNLNRGNPSLHTPKVLEMHRHQPVRDIVTGLALVQQGRATLIPDTVKQALEEDGKTLSEAIATLPVDSLWSPVLAGALQKLAFTTNTQSASYRLPQTTMYILSFL</sequence>
<dbReference type="OrthoDB" id="10398687at2759"/>
<dbReference type="InParanoid" id="C5LQ36"/>
<name>C5LQ36_PERM5</name>
<protein>
    <submittedName>
        <fullName evidence="2">Uncharacterized protein</fullName>
    </submittedName>
</protein>
<keyword evidence="3" id="KW-1185">Reference proteome</keyword>
<dbReference type="Proteomes" id="UP000007800">
    <property type="component" value="Unassembled WGS sequence"/>
</dbReference>
<evidence type="ECO:0000313" key="3">
    <source>
        <dbReference type="Proteomes" id="UP000007800"/>
    </source>
</evidence>
<dbReference type="OMA" id="GSEDMTG"/>
<accession>C5LQ36</accession>
<evidence type="ECO:0000256" key="1">
    <source>
        <dbReference type="SAM" id="MobiDB-lite"/>
    </source>
</evidence>
<organism evidence="3">
    <name type="scientific">Perkinsus marinus (strain ATCC 50983 / TXsc)</name>
    <dbReference type="NCBI Taxonomy" id="423536"/>
    <lineage>
        <taxon>Eukaryota</taxon>
        <taxon>Sar</taxon>
        <taxon>Alveolata</taxon>
        <taxon>Perkinsozoa</taxon>
        <taxon>Perkinsea</taxon>
        <taxon>Perkinsida</taxon>
        <taxon>Perkinsidae</taxon>
        <taxon>Perkinsus</taxon>
    </lineage>
</organism>
<reference evidence="2 3" key="1">
    <citation type="submission" date="2008-07" db="EMBL/GenBank/DDBJ databases">
        <authorList>
            <person name="El-Sayed N."/>
            <person name="Caler E."/>
            <person name="Inman J."/>
            <person name="Amedeo P."/>
            <person name="Hass B."/>
            <person name="Wortman J."/>
        </authorList>
    </citation>
    <scope>NUCLEOTIDE SEQUENCE [LARGE SCALE GENOMIC DNA]</scope>
    <source>
        <strain evidence="3">ATCC 50983 / TXsc</strain>
    </source>
</reference>
<feature type="compositionally biased region" description="Acidic residues" evidence="1">
    <location>
        <begin position="1"/>
        <end position="14"/>
    </location>
</feature>
<evidence type="ECO:0000313" key="2">
    <source>
        <dbReference type="EMBL" id="EER01144.1"/>
    </source>
</evidence>
<dbReference type="RefSeq" id="XP_002768426.1">
    <property type="nucleotide sequence ID" value="XM_002768380.1"/>
</dbReference>
<feature type="region of interest" description="Disordered" evidence="1">
    <location>
        <begin position="1"/>
        <end position="20"/>
    </location>
</feature>
<proteinExistence type="predicted"/>
<dbReference type="GeneID" id="9057985"/>